<proteinExistence type="predicted"/>
<dbReference type="STRING" id="156976.AK829_09000"/>
<dbReference type="RefSeq" id="WP_052205538.1">
    <property type="nucleotide sequence ID" value="NZ_CP012342.1"/>
</dbReference>
<keyword evidence="3" id="KW-1185">Reference proteome</keyword>
<protein>
    <recommendedName>
        <fullName evidence="4">Type II secretion system protein GspF domain-containing protein</fullName>
    </recommendedName>
</protein>
<organism evidence="2 3">
    <name type="scientific">Corynebacterium riegelii</name>
    <dbReference type="NCBI Taxonomy" id="156976"/>
    <lineage>
        <taxon>Bacteria</taxon>
        <taxon>Bacillati</taxon>
        <taxon>Actinomycetota</taxon>
        <taxon>Actinomycetes</taxon>
        <taxon>Mycobacteriales</taxon>
        <taxon>Corynebacteriaceae</taxon>
        <taxon>Corynebacterium</taxon>
    </lineage>
</organism>
<dbReference type="EMBL" id="CP012342">
    <property type="protein sequence ID" value="AKV59260.1"/>
    <property type="molecule type" value="Genomic_DNA"/>
</dbReference>
<sequence length="254" mass="25605">MSVKVALLCAAALVLHPPRPASRVDAASRPFSPAWIPVGVGVVSLVAFSVGRAGVVIALAMAAAVVVYTLQERRNSRLRLAGAQAAATFIGHLAEGVSAGATMADAAARAAERLPAGVPRALLHDVSLLTTFTHQGSLPPTLTTPELERVACLWRCAQTRGVPIASLLATARDEIDNRLQHRAATDAALTGPKTTATVLSLLPLGGVAMGSAMGANPVGLLLGPGIGSALLVVGTAFVCGGVLASGAIIRRAAA</sequence>
<dbReference type="PATRIC" id="fig|156976.3.peg.1804"/>
<feature type="transmembrane region" description="Helical" evidence="1">
    <location>
        <begin position="42"/>
        <end position="70"/>
    </location>
</feature>
<feature type="transmembrane region" description="Helical" evidence="1">
    <location>
        <begin position="196"/>
        <end position="214"/>
    </location>
</feature>
<reference evidence="2 3" key="1">
    <citation type="submission" date="2015-08" db="EMBL/GenBank/DDBJ databases">
        <authorList>
            <person name="Babu N.S."/>
            <person name="Beckwith C.J."/>
            <person name="Beseler K.G."/>
            <person name="Brison A."/>
            <person name="Carone J.V."/>
            <person name="Caskin T.P."/>
            <person name="Diamond M."/>
            <person name="Durham M.E."/>
            <person name="Foxe J.M."/>
            <person name="Go M."/>
            <person name="Henderson B.A."/>
            <person name="Jones I.B."/>
            <person name="McGettigan J.A."/>
            <person name="Micheletti S.J."/>
            <person name="Nasrallah M.E."/>
            <person name="Ortiz D."/>
            <person name="Piller C.R."/>
            <person name="Privatt S.R."/>
            <person name="Schneider S.L."/>
            <person name="Sharp S."/>
            <person name="Smith T.C."/>
            <person name="Stanton J.D."/>
            <person name="Ullery H.E."/>
            <person name="Wilson R.J."/>
            <person name="Serrano M.G."/>
            <person name="Buck G."/>
            <person name="Lee V."/>
            <person name="Wang Y."/>
            <person name="Carvalho R."/>
            <person name="Voegtly L."/>
            <person name="Shi R."/>
            <person name="Duckworth R."/>
            <person name="Johnson A."/>
            <person name="Loviza R."/>
            <person name="Walstead R."/>
            <person name="Shah Z."/>
            <person name="Kiflezghi M."/>
            <person name="Wade K."/>
            <person name="Ball S.L."/>
            <person name="Bradley K.W."/>
            <person name="Asai D.J."/>
            <person name="Bowman C.A."/>
            <person name="Russell D.A."/>
            <person name="Pope W.H."/>
            <person name="Jacobs-Sera D."/>
            <person name="Hendrix R.W."/>
            <person name="Hatfull G.F."/>
        </authorList>
    </citation>
    <scope>NUCLEOTIDE SEQUENCE [LARGE SCALE GENOMIC DNA]</scope>
    <source>
        <strain evidence="2 3">PUDD_83A45</strain>
    </source>
</reference>
<feature type="transmembrane region" description="Helical" evidence="1">
    <location>
        <begin position="226"/>
        <end position="249"/>
    </location>
</feature>
<gene>
    <name evidence="2" type="ORF">AK829_09000</name>
</gene>
<name>A0A0K1RCV8_9CORY</name>
<dbReference type="PANTHER" id="PTHR35007">
    <property type="entry name" value="INTEGRAL MEMBRANE PROTEIN-RELATED"/>
    <property type="match status" value="1"/>
</dbReference>
<evidence type="ECO:0000256" key="1">
    <source>
        <dbReference type="SAM" id="Phobius"/>
    </source>
</evidence>
<accession>A0A0K1RCV8</accession>
<evidence type="ECO:0008006" key="4">
    <source>
        <dbReference type="Google" id="ProtNLM"/>
    </source>
</evidence>
<dbReference type="AlphaFoldDB" id="A0A0K1RCV8"/>
<keyword evidence="1" id="KW-0472">Membrane</keyword>
<dbReference type="Proteomes" id="UP000060016">
    <property type="component" value="Chromosome"/>
</dbReference>
<keyword evidence="1" id="KW-1133">Transmembrane helix</keyword>
<dbReference type="PANTHER" id="PTHR35007:SF4">
    <property type="entry name" value="CONSERVED TRANSMEMBRANE PROTEIN-RELATED"/>
    <property type="match status" value="1"/>
</dbReference>
<dbReference type="KEGG" id="crie:AK829_09000"/>
<keyword evidence="1" id="KW-0812">Transmembrane</keyword>
<evidence type="ECO:0000313" key="2">
    <source>
        <dbReference type="EMBL" id="AKV59260.1"/>
    </source>
</evidence>
<evidence type="ECO:0000313" key="3">
    <source>
        <dbReference type="Proteomes" id="UP000060016"/>
    </source>
</evidence>